<evidence type="ECO:0000313" key="3">
    <source>
        <dbReference type="Proteomes" id="UP001596154"/>
    </source>
</evidence>
<dbReference type="Gene3D" id="1.10.30.50">
    <property type="match status" value="1"/>
</dbReference>
<proteinExistence type="predicted"/>
<keyword evidence="2" id="KW-0255">Endonuclease</keyword>
<accession>A0ABW0UJD5</accession>
<dbReference type="EMBL" id="JBHSNY010000001">
    <property type="protein sequence ID" value="MFC5632454.1"/>
    <property type="molecule type" value="Genomic_DNA"/>
</dbReference>
<dbReference type="RefSeq" id="WP_215166581.1">
    <property type="nucleotide sequence ID" value="NZ_JBHSNY010000001.1"/>
</dbReference>
<keyword evidence="2" id="KW-0378">Hydrolase</keyword>
<dbReference type="GO" id="GO:0004519">
    <property type="term" value="F:endonuclease activity"/>
    <property type="evidence" value="ECO:0007669"/>
    <property type="project" value="UniProtKB-KW"/>
</dbReference>
<organism evidence="2 3">
    <name type="scientific">Streptomyces bullii</name>
    <dbReference type="NCBI Taxonomy" id="349910"/>
    <lineage>
        <taxon>Bacteria</taxon>
        <taxon>Bacillati</taxon>
        <taxon>Actinomycetota</taxon>
        <taxon>Actinomycetes</taxon>
        <taxon>Kitasatosporales</taxon>
        <taxon>Streptomycetaceae</taxon>
        <taxon>Streptomyces</taxon>
    </lineage>
</organism>
<evidence type="ECO:0000313" key="2">
    <source>
        <dbReference type="EMBL" id="MFC5632454.1"/>
    </source>
</evidence>
<reference evidence="3" key="1">
    <citation type="journal article" date="2019" name="Int. J. Syst. Evol. Microbiol.">
        <title>The Global Catalogue of Microorganisms (GCM) 10K type strain sequencing project: providing services to taxonomists for standard genome sequencing and annotation.</title>
        <authorList>
            <consortium name="The Broad Institute Genomics Platform"/>
            <consortium name="The Broad Institute Genome Sequencing Center for Infectious Disease"/>
            <person name="Wu L."/>
            <person name="Ma J."/>
        </authorList>
    </citation>
    <scope>NUCLEOTIDE SEQUENCE [LARGE SCALE GENOMIC DNA]</scope>
    <source>
        <strain evidence="3">CGMCC 4.7248</strain>
    </source>
</reference>
<evidence type="ECO:0000259" key="1">
    <source>
        <dbReference type="Pfam" id="PF01844"/>
    </source>
</evidence>
<feature type="domain" description="HNH" evidence="1">
    <location>
        <begin position="12"/>
        <end position="48"/>
    </location>
</feature>
<dbReference type="CDD" id="cd00085">
    <property type="entry name" value="HNHc"/>
    <property type="match status" value="1"/>
</dbReference>
<dbReference type="Pfam" id="PF01844">
    <property type="entry name" value="HNH"/>
    <property type="match status" value="1"/>
</dbReference>
<dbReference type="InterPro" id="IPR002711">
    <property type="entry name" value="HNH"/>
</dbReference>
<comment type="caution">
    <text evidence="2">The sequence shown here is derived from an EMBL/GenBank/DDBJ whole genome shotgun (WGS) entry which is preliminary data.</text>
</comment>
<name>A0ABW0UJD5_9ACTN</name>
<protein>
    <submittedName>
        <fullName evidence="2">HNH endonuclease signature motif containing protein</fullName>
    </submittedName>
</protein>
<sequence length="75" mass="8134">MLPDLPYRTKAGEPLLEVDHIDDHAGGGRDHPAAMIALCPNCHSNKTHGAERAALTERLRKVAAERHATWAASLT</sequence>
<keyword evidence="3" id="KW-1185">Reference proteome</keyword>
<dbReference type="InterPro" id="IPR003615">
    <property type="entry name" value="HNH_nuc"/>
</dbReference>
<gene>
    <name evidence="2" type="ORF">ACFPZJ_01310</name>
</gene>
<dbReference type="Proteomes" id="UP001596154">
    <property type="component" value="Unassembled WGS sequence"/>
</dbReference>
<keyword evidence="2" id="KW-0540">Nuclease</keyword>